<feature type="transmembrane region" description="Helical" evidence="1">
    <location>
        <begin position="199"/>
        <end position="220"/>
    </location>
</feature>
<dbReference type="AlphaFoldDB" id="A0A837KLX5"/>
<name>A0A837KLX5_9BACL</name>
<evidence type="ECO:0000256" key="1">
    <source>
        <dbReference type="SAM" id="Phobius"/>
    </source>
</evidence>
<accession>A0A837KLX5</accession>
<organism evidence="2 3">
    <name type="scientific">Brevibacillus formosus</name>
    <dbReference type="NCBI Taxonomy" id="54913"/>
    <lineage>
        <taxon>Bacteria</taxon>
        <taxon>Bacillati</taxon>
        <taxon>Bacillota</taxon>
        <taxon>Bacilli</taxon>
        <taxon>Bacillales</taxon>
        <taxon>Paenibacillaceae</taxon>
        <taxon>Brevibacillus</taxon>
    </lineage>
</organism>
<feature type="transmembrane region" description="Helical" evidence="1">
    <location>
        <begin position="77"/>
        <end position="95"/>
    </location>
</feature>
<reference evidence="2 3" key="1">
    <citation type="submission" date="2015-05" db="EMBL/GenBank/DDBJ databases">
        <title>Genome sequencing project for genomic taxonomy and phylogenomics of Bacillus-like bacteria.</title>
        <authorList>
            <person name="Liu B."/>
            <person name="Wang J."/>
            <person name="Zhu Y."/>
            <person name="Liu G."/>
            <person name="Chen Q."/>
            <person name="Chen Z."/>
            <person name="Lan J."/>
            <person name="Che J."/>
            <person name="Ge C."/>
            <person name="Shi H."/>
            <person name="Pan Z."/>
            <person name="Liu X."/>
        </authorList>
    </citation>
    <scope>NUCLEOTIDE SEQUENCE [LARGE SCALE GENOMIC DNA]</scope>
    <source>
        <strain evidence="2 3">DSM 9885</strain>
    </source>
</reference>
<feature type="transmembrane region" description="Helical" evidence="1">
    <location>
        <begin position="40"/>
        <end position="57"/>
    </location>
</feature>
<proteinExistence type="predicted"/>
<sequence length="241" mass="27181">MKRRKVVPIKRMRESVNKDTQDILFSYYGYSSPQELRFDWGLPLLIAVISFLLLGLVSKNTVIMNTLVDINSASLNVMAILAGFNTASLAVIASTNQETLRKLFSVGGNATTVKKEEVEQNRLRKILGKIIFGKEILDFENSSEGNNHNILKQVLTFFSYAIVIQLIILVLGSIFVVLNKNSQQIYTVIGFINTTWAKVIISCLGAIWFTIILHSLLVSIRNVSLLYRYILYLAKQSKQES</sequence>
<evidence type="ECO:0000313" key="2">
    <source>
        <dbReference type="EMBL" id="KLH98065.1"/>
    </source>
</evidence>
<dbReference type="Proteomes" id="UP000035218">
    <property type="component" value="Unassembled WGS sequence"/>
</dbReference>
<feature type="transmembrane region" description="Helical" evidence="1">
    <location>
        <begin position="157"/>
        <end position="179"/>
    </location>
</feature>
<keyword evidence="1" id="KW-0812">Transmembrane</keyword>
<evidence type="ECO:0000313" key="3">
    <source>
        <dbReference type="Proteomes" id="UP000035218"/>
    </source>
</evidence>
<dbReference type="EMBL" id="LDCN01000004">
    <property type="protein sequence ID" value="KLH98065.1"/>
    <property type="molecule type" value="Genomic_DNA"/>
</dbReference>
<dbReference type="GeneID" id="87586107"/>
<protein>
    <submittedName>
        <fullName evidence="2">Uncharacterized protein</fullName>
    </submittedName>
</protein>
<dbReference type="OrthoDB" id="2990083at2"/>
<dbReference type="RefSeq" id="WP_047070372.1">
    <property type="nucleotide sequence ID" value="NZ_JBCMYQ010000042.1"/>
</dbReference>
<keyword evidence="1" id="KW-0472">Membrane</keyword>
<gene>
    <name evidence="2" type="ORF">AA984_13630</name>
</gene>
<comment type="caution">
    <text evidence="2">The sequence shown here is derived from an EMBL/GenBank/DDBJ whole genome shotgun (WGS) entry which is preliminary data.</text>
</comment>
<keyword evidence="1" id="KW-1133">Transmembrane helix</keyword>